<protein>
    <submittedName>
        <fullName evidence="1">Uncharacterized protein</fullName>
    </submittedName>
</protein>
<keyword evidence="2" id="KW-1185">Reference proteome</keyword>
<evidence type="ECO:0000313" key="2">
    <source>
        <dbReference type="Proteomes" id="UP000618591"/>
    </source>
</evidence>
<organism evidence="1 2">
    <name type="scientific">Sphingomonas psychrolutea</name>
    <dbReference type="NCBI Taxonomy" id="1259676"/>
    <lineage>
        <taxon>Bacteria</taxon>
        <taxon>Pseudomonadati</taxon>
        <taxon>Pseudomonadota</taxon>
        <taxon>Alphaproteobacteria</taxon>
        <taxon>Sphingomonadales</taxon>
        <taxon>Sphingomonadaceae</taxon>
        <taxon>Sphingomonas</taxon>
    </lineage>
</organism>
<name>A0ABQ1H7V4_9SPHN</name>
<reference evidence="2" key="1">
    <citation type="journal article" date="2019" name="Int. J. Syst. Evol. Microbiol.">
        <title>The Global Catalogue of Microorganisms (GCM) 10K type strain sequencing project: providing services to taxonomists for standard genome sequencing and annotation.</title>
        <authorList>
            <consortium name="The Broad Institute Genomics Platform"/>
            <consortium name="The Broad Institute Genome Sequencing Center for Infectious Disease"/>
            <person name="Wu L."/>
            <person name="Ma J."/>
        </authorList>
    </citation>
    <scope>NUCLEOTIDE SEQUENCE [LARGE SCALE GENOMIC DNA]</scope>
    <source>
        <strain evidence="2">CGMCC 1.10106</strain>
    </source>
</reference>
<evidence type="ECO:0000313" key="1">
    <source>
        <dbReference type="EMBL" id="GGA60810.1"/>
    </source>
</evidence>
<accession>A0ABQ1H7V4</accession>
<proteinExistence type="predicted"/>
<dbReference type="Proteomes" id="UP000618591">
    <property type="component" value="Unassembled WGS sequence"/>
</dbReference>
<comment type="caution">
    <text evidence="1">The sequence shown here is derived from an EMBL/GenBank/DDBJ whole genome shotgun (WGS) entry which is preliminary data.</text>
</comment>
<dbReference type="EMBL" id="BMDW01000029">
    <property type="protein sequence ID" value="GGA60810.1"/>
    <property type="molecule type" value="Genomic_DNA"/>
</dbReference>
<sequence length="94" mass="9942">MPFGLATGDKAVDYALPVATRPIAGGVPRVDVFDPDEGAKWLEELGAARIRGEQVSKQRRAAAMGAAHHDAAFRVQAASPGYGRDELVKDVGLK</sequence>
<gene>
    <name evidence="1" type="ORF">GCM10011395_33980</name>
</gene>